<evidence type="ECO:0000256" key="1">
    <source>
        <dbReference type="SAM" id="MobiDB-lite"/>
    </source>
</evidence>
<protein>
    <submittedName>
        <fullName evidence="3">Uncharacterized protein</fullName>
    </submittedName>
</protein>
<dbReference type="EMBL" id="CAAALY010255882">
    <property type="protein sequence ID" value="VEL37749.1"/>
    <property type="molecule type" value="Genomic_DNA"/>
</dbReference>
<keyword evidence="4" id="KW-1185">Reference proteome</keyword>
<evidence type="ECO:0000313" key="4">
    <source>
        <dbReference type="Proteomes" id="UP000784294"/>
    </source>
</evidence>
<name>A0A3S5AU16_9PLAT</name>
<comment type="caution">
    <text evidence="3">The sequence shown here is derived from an EMBL/GenBank/DDBJ whole genome shotgun (WGS) entry which is preliminary data.</text>
</comment>
<gene>
    <name evidence="3" type="ORF">PXEA_LOCUS31189</name>
</gene>
<feature type="chain" id="PRO_5018730686" evidence="2">
    <location>
        <begin position="23"/>
        <end position="358"/>
    </location>
</feature>
<organism evidence="3 4">
    <name type="scientific">Protopolystoma xenopodis</name>
    <dbReference type="NCBI Taxonomy" id="117903"/>
    <lineage>
        <taxon>Eukaryota</taxon>
        <taxon>Metazoa</taxon>
        <taxon>Spiralia</taxon>
        <taxon>Lophotrochozoa</taxon>
        <taxon>Platyhelminthes</taxon>
        <taxon>Monogenea</taxon>
        <taxon>Polyopisthocotylea</taxon>
        <taxon>Polystomatidea</taxon>
        <taxon>Polystomatidae</taxon>
        <taxon>Protopolystoma</taxon>
    </lineage>
</organism>
<reference evidence="3" key="1">
    <citation type="submission" date="2018-11" db="EMBL/GenBank/DDBJ databases">
        <authorList>
            <consortium name="Pathogen Informatics"/>
        </authorList>
    </citation>
    <scope>NUCLEOTIDE SEQUENCE</scope>
</reference>
<evidence type="ECO:0000256" key="2">
    <source>
        <dbReference type="SAM" id="SignalP"/>
    </source>
</evidence>
<accession>A0A3S5AU16</accession>
<feature type="signal peptide" evidence="2">
    <location>
        <begin position="1"/>
        <end position="22"/>
    </location>
</feature>
<dbReference type="AlphaFoldDB" id="A0A3S5AU16"/>
<proteinExistence type="predicted"/>
<evidence type="ECO:0000313" key="3">
    <source>
        <dbReference type="EMBL" id="VEL37749.1"/>
    </source>
</evidence>
<feature type="region of interest" description="Disordered" evidence="1">
    <location>
        <begin position="98"/>
        <end position="123"/>
    </location>
</feature>
<sequence>MGINSCFPLWLWAFWINAKVSQRVNDLSLLAAASGRKDDRGRRVKTRKAYIWTDENVCHERSSEFAQLACLLLGQSAPPGQPALGCRTGVLNARGAEMTGQPGRRVTLDRRGGPTFGRRRAAGGEGLRGRAVASFSTGLSDRRACTCGRVCTGVCGRSHKAGGCGAPLGLANQRPKHIDCMTKLAGLGRPGQPSPEAHPAVCPCVGVQACRMSTGPAGVSPRPLDGSHNRQAFTVRRLSRHNQHRQRAHLRLAVQRPLSIGHSLASFLSGVRRGPMLARWGQAPVTAGTALPTSERERLDACLRCRAARLSNRIVCVFKHRLVQACKSHRIAPPMLACKAGVHRGTDAHIHATQGVLQ</sequence>
<keyword evidence="2" id="KW-0732">Signal</keyword>
<dbReference type="Proteomes" id="UP000784294">
    <property type="component" value="Unassembled WGS sequence"/>
</dbReference>